<protein>
    <submittedName>
        <fullName evidence="13">Fused signal recognition particle receptor</fullName>
    </submittedName>
</protein>
<dbReference type="Pfam" id="PF00448">
    <property type="entry name" value="SRP54"/>
    <property type="match status" value="1"/>
</dbReference>
<dbReference type="PANTHER" id="PTHR43134">
    <property type="entry name" value="SIGNAL RECOGNITION PARTICLE RECEPTOR SUBUNIT ALPHA"/>
    <property type="match status" value="1"/>
</dbReference>
<keyword evidence="5" id="KW-0547">Nucleotide-binding</keyword>
<organism evidence="13 14">
    <name type="scientific">Candidatus Xenohaliotis californiensis</name>
    <dbReference type="NCBI Taxonomy" id="84677"/>
    <lineage>
        <taxon>Bacteria</taxon>
        <taxon>Pseudomonadati</taxon>
        <taxon>Pseudomonadota</taxon>
        <taxon>Alphaproteobacteria</taxon>
        <taxon>Rickettsiales</taxon>
        <taxon>Anaplasmataceae</taxon>
        <taxon>Candidatus Xenohaliotis</taxon>
    </lineage>
</organism>
<evidence type="ECO:0000259" key="12">
    <source>
        <dbReference type="SMART" id="SM00962"/>
    </source>
</evidence>
<evidence type="ECO:0000256" key="2">
    <source>
        <dbReference type="ARBA" id="ARBA00008531"/>
    </source>
</evidence>
<evidence type="ECO:0000256" key="1">
    <source>
        <dbReference type="ARBA" id="ARBA00004515"/>
    </source>
</evidence>
<evidence type="ECO:0000256" key="3">
    <source>
        <dbReference type="ARBA" id="ARBA00022475"/>
    </source>
</evidence>
<comment type="catalytic activity">
    <reaction evidence="10">
        <text>GTP + H2O = GDP + phosphate + H(+)</text>
        <dbReference type="Rhea" id="RHEA:19669"/>
        <dbReference type="ChEBI" id="CHEBI:15377"/>
        <dbReference type="ChEBI" id="CHEBI:15378"/>
        <dbReference type="ChEBI" id="CHEBI:37565"/>
        <dbReference type="ChEBI" id="CHEBI:43474"/>
        <dbReference type="ChEBI" id="CHEBI:58189"/>
        <dbReference type="EC" id="3.6.5.4"/>
    </reaction>
</comment>
<evidence type="ECO:0000256" key="4">
    <source>
        <dbReference type="ARBA" id="ARBA00022490"/>
    </source>
</evidence>
<keyword evidence="9 13" id="KW-0675">Receptor</keyword>
<dbReference type="InterPro" id="IPR042101">
    <property type="entry name" value="SRP54_N_sf"/>
</dbReference>
<feature type="domain" description="AAA+ ATPase" evidence="11">
    <location>
        <begin position="104"/>
        <end position="282"/>
    </location>
</feature>
<name>A0ABP0EXR5_9RICK</name>
<comment type="similarity">
    <text evidence="2">Belongs to the GTP-binding SRP family.</text>
</comment>
<keyword evidence="4" id="KW-0963">Cytoplasm</keyword>
<dbReference type="InterPro" id="IPR000897">
    <property type="entry name" value="SRP54_GTPase_dom"/>
</dbReference>
<keyword evidence="7" id="KW-0342">GTP-binding</keyword>
<evidence type="ECO:0000256" key="8">
    <source>
        <dbReference type="ARBA" id="ARBA00023136"/>
    </source>
</evidence>
<evidence type="ECO:0000256" key="9">
    <source>
        <dbReference type="ARBA" id="ARBA00023170"/>
    </source>
</evidence>
<dbReference type="PANTHER" id="PTHR43134:SF1">
    <property type="entry name" value="SIGNAL RECOGNITION PARTICLE RECEPTOR SUBUNIT ALPHA"/>
    <property type="match status" value="1"/>
</dbReference>
<evidence type="ECO:0000313" key="13">
    <source>
        <dbReference type="EMBL" id="CAK8163510.1"/>
    </source>
</evidence>
<evidence type="ECO:0000313" key="14">
    <source>
        <dbReference type="Proteomes" id="UP001314181"/>
    </source>
</evidence>
<dbReference type="InterPro" id="IPR003593">
    <property type="entry name" value="AAA+_ATPase"/>
</dbReference>
<keyword evidence="14" id="KW-1185">Reference proteome</keyword>
<feature type="domain" description="SRP54-type proteins GTP-binding" evidence="12">
    <location>
        <begin position="105"/>
        <end position="307"/>
    </location>
</feature>
<dbReference type="Proteomes" id="UP001314181">
    <property type="component" value="Unassembled WGS sequence"/>
</dbReference>
<dbReference type="Pfam" id="PF02881">
    <property type="entry name" value="SRP54_N"/>
    <property type="match status" value="1"/>
</dbReference>
<evidence type="ECO:0000259" key="11">
    <source>
        <dbReference type="SMART" id="SM00382"/>
    </source>
</evidence>
<dbReference type="InterPro" id="IPR004390">
    <property type="entry name" value="SR_rcpt_FtsY"/>
</dbReference>
<dbReference type="EMBL" id="CAWVOK010000033">
    <property type="protein sequence ID" value="CAK8163510.1"/>
    <property type="molecule type" value="Genomic_DNA"/>
</dbReference>
<dbReference type="InterPro" id="IPR013822">
    <property type="entry name" value="Signal_recog_particl_SRP54_hlx"/>
</dbReference>
<dbReference type="NCBIfam" id="TIGR00064">
    <property type="entry name" value="ftsY"/>
    <property type="match status" value="1"/>
</dbReference>
<dbReference type="SMART" id="SM00962">
    <property type="entry name" value="SRP54"/>
    <property type="match status" value="1"/>
</dbReference>
<keyword evidence="6" id="KW-0378">Hydrolase</keyword>
<comment type="caution">
    <text evidence="13">The sequence shown here is derived from an EMBL/GenBank/DDBJ whole genome shotgun (WGS) entry which is preliminary data.</text>
</comment>
<dbReference type="InterPro" id="IPR027417">
    <property type="entry name" value="P-loop_NTPase"/>
</dbReference>
<dbReference type="Gene3D" id="3.40.50.300">
    <property type="entry name" value="P-loop containing nucleotide triphosphate hydrolases"/>
    <property type="match status" value="1"/>
</dbReference>
<dbReference type="Gene3D" id="1.20.120.140">
    <property type="entry name" value="Signal recognition particle SRP54, nucleotide-binding domain"/>
    <property type="match status" value="1"/>
</dbReference>
<dbReference type="SUPFAM" id="SSF47364">
    <property type="entry name" value="Domain of the SRP/SRP receptor G-proteins"/>
    <property type="match status" value="1"/>
</dbReference>
<accession>A0ABP0EXR5</accession>
<sequence length="308" mass="33675">MWLSKLKKTNKKEVSLNSKSIVRRINNILFGTGSYLNADALSKIEKILIEADFGYKITQELLSSIKNAKMDVNSNNIISPILSQYVKSILTPSIKPLENSFIHKPYVIMVCGVNGSGKTTTIGKIAYKYRNMGLKTLIAACDTFRASAVEQLGIWAERAKCDFFAGSENADPASVAYKALDKALNNYYDLLIVDTAGRLHTQNNLMAELAKIARVLSKQIPEAPHDILLVLDTTTGQNALNQVGHFLSLINITGLVLTKLDGTAKAGAIVNIISNHNNLKIRAIGNGEKITDLSDFVLDDFCAKISVT</sequence>
<dbReference type="SUPFAM" id="SSF52540">
    <property type="entry name" value="P-loop containing nucleoside triphosphate hydrolases"/>
    <property type="match status" value="1"/>
</dbReference>
<evidence type="ECO:0000256" key="10">
    <source>
        <dbReference type="ARBA" id="ARBA00048027"/>
    </source>
</evidence>
<evidence type="ECO:0000256" key="7">
    <source>
        <dbReference type="ARBA" id="ARBA00023134"/>
    </source>
</evidence>
<reference evidence="13 14" key="1">
    <citation type="submission" date="2024-01" db="EMBL/GenBank/DDBJ databases">
        <authorList>
            <person name="Kunselman E."/>
        </authorList>
    </citation>
    <scope>NUCLEOTIDE SEQUENCE [LARGE SCALE GENOMIC DNA]</scope>
    <source>
        <strain evidence="13">2 abalone samples</strain>
    </source>
</reference>
<keyword evidence="3" id="KW-1003">Cell membrane</keyword>
<evidence type="ECO:0000256" key="5">
    <source>
        <dbReference type="ARBA" id="ARBA00022741"/>
    </source>
</evidence>
<dbReference type="InterPro" id="IPR036225">
    <property type="entry name" value="SRP/SRP_N"/>
</dbReference>
<comment type="subcellular location">
    <subcellularLocation>
        <location evidence="1">Cell inner membrane</location>
        <topology evidence="1">Peripheral membrane protein</topology>
        <orientation evidence="1">Cytoplasmic side</orientation>
    </subcellularLocation>
</comment>
<dbReference type="RefSeq" id="WP_338364776.1">
    <property type="nucleotide sequence ID" value="NZ_CAWVOK010000033.1"/>
</dbReference>
<evidence type="ECO:0000256" key="6">
    <source>
        <dbReference type="ARBA" id="ARBA00022801"/>
    </source>
</evidence>
<proteinExistence type="inferred from homology"/>
<dbReference type="SMART" id="SM00382">
    <property type="entry name" value="AAA"/>
    <property type="match status" value="1"/>
</dbReference>
<gene>
    <name evidence="13" type="ORF">CAXC1_70034</name>
</gene>
<keyword evidence="8" id="KW-0472">Membrane</keyword>